<sequence length="223" mass="24926">MAHIKEEPGAQTDQQLQAPDPTLLTQLYLPTSRPPTLAIARSQNTTTQTTRTQKAPTLDLGDPILAILHQMKETMAAIQRRMEAQLEEQTFLLRQTDYLNQQADDLIQEAARRAKKMDMCEQIVDTLPQTLLPRTLDDISRRERKSIARLFNRGANRDNTVLKSLYGVNGQLVPGFLRTLGHSKSLNGETLNPLLLSLGLPVSGSVAVRKTCFFNYVGLVYLG</sequence>
<evidence type="ECO:0000313" key="1">
    <source>
        <dbReference type="EMBL" id="PUU74349.1"/>
    </source>
</evidence>
<reference evidence="1 2" key="1">
    <citation type="submission" date="2017-04" db="EMBL/GenBank/DDBJ databases">
        <title>Draft genome sequence of Tuber borchii Vittad., a whitish edible truffle.</title>
        <authorList>
            <consortium name="DOE Joint Genome Institute"/>
            <person name="Murat C."/>
            <person name="Kuo A."/>
            <person name="Barry K.W."/>
            <person name="Clum A."/>
            <person name="Dockter R.B."/>
            <person name="Fauchery L."/>
            <person name="Iotti M."/>
            <person name="Kohler A."/>
            <person name="Labutti K."/>
            <person name="Lindquist E.A."/>
            <person name="Lipzen A."/>
            <person name="Ohm R.A."/>
            <person name="Wang M."/>
            <person name="Grigoriev I.V."/>
            <person name="Zambonelli A."/>
            <person name="Martin F.M."/>
        </authorList>
    </citation>
    <scope>NUCLEOTIDE SEQUENCE [LARGE SCALE GENOMIC DNA]</scope>
    <source>
        <strain evidence="1 2">Tbo3840</strain>
    </source>
</reference>
<organism evidence="1 2">
    <name type="scientific">Tuber borchii</name>
    <name type="common">White truffle</name>
    <dbReference type="NCBI Taxonomy" id="42251"/>
    <lineage>
        <taxon>Eukaryota</taxon>
        <taxon>Fungi</taxon>
        <taxon>Dikarya</taxon>
        <taxon>Ascomycota</taxon>
        <taxon>Pezizomycotina</taxon>
        <taxon>Pezizomycetes</taxon>
        <taxon>Pezizales</taxon>
        <taxon>Tuberaceae</taxon>
        <taxon>Tuber</taxon>
    </lineage>
</organism>
<dbReference type="Proteomes" id="UP000244722">
    <property type="component" value="Unassembled WGS sequence"/>
</dbReference>
<accession>A0A2T6ZFU8</accession>
<evidence type="ECO:0000313" key="2">
    <source>
        <dbReference type="Proteomes" id="UP000244722"/>
    </source>
</evidence>
<gene>
    <name evidence="1" type="ORF">B9Z19DRAFT_1133444</name>
</gene>
<dbReference type="STRING" id="42251.A0A2T6ZFU8"/>
<dbReference type="EMBL" id="NESQ01000305">
    <property type="protein sequence ID" value="PUU74349.1"/>
    <property type="molecule type" value="Genomic_DNA"/>
</dbReference>
<dbReference type="AlphaFoldDB" id="A0A2T6ZFU8"/>
<dbReference type="OrthoDB" id="5413892at2759"/>
<comment type="caution">
    <text evidence="1">The sequence shown here is derived from an EMBL/GenBank/DDBJ whole genome shotgun (WGS) entry which is preliminary data.</text>
</comment>
<protein>
    <submittedName>
        <fullName evidence="1">Uncharacterized protein</fullName>
    </submittedName>
</protein>
<name>A0A2T6ZFU8_TUBBO</name>
<keyword evidence="2" id="KW-1185">Reference proteome</keyword>
<proteinExistence type="predicted"/>